<comment type="subcellular location">
    <subcellularLocation>
        <location evidence="1">Cell membrane</location>
        <topology evidence="1">Multi-pass membrane protein</topology>
    </subcellularLocation>
</comment>
<feature type="transmembrane region" description="Helical" evidence="6">
    <location>
        <begin position="48"/>
        <end position="72"/>
    </location>
</feature>
<keyword evidence="5 6" id="KW-0472">Membrane</keyword>
<protein>
    <submittedName>
        <fullName evidence="7">ABC transporter permease</fullName>
    </submittedName>
</protein>
<evidence type="ECO:0000256" key="3">
    <source>
        <dbReference type="ARBA" id="ARBA00022692"/>
    </source>
</evidence>
<comment type="caution">
    <text evidence="7">The sequence shown here is derived from an EMBL/GenBank/DDBJ whole genome shotgun (WGS) entry which is preliminary data.</text>
</comment>
<accession>A0ABS6KD29</accession>
<evidence type="ECO:0000313" key="7">
    <source>
        <dbReference type="EMBL" id="MBU9728411.1"/>
    </source>
</evidence>
<organism evidence="7 8">
    <name type="scientific">Diplocloster modestus</name>
    <dbReference type="NCBI Taxonomy" id="2850322"/>
    <lineage>
        <taxon>Bacteria</taxon>
        <taxon>Bacillati</taxon>
        <taxon>Bacillota</taxon>
        <taxon>Clostridia</taxon>
        <taxon>Lachnospirales</taxon>
        <taxon>Lachnospiraceae</taxon>
        <taxon>Diplocloster</taxon>
    </lineage>
</organism>
<evidence type="ECO:0000313" key="8">
    <source>
        <dbReference type="Proteomes" id="UP001314681"/>
    </source>
</evidence>
<evidence type="ECO:0000256" key="4">
    <source>
        <dbReference type="ARBA" id="ARBA00022989"/>
    </source>
</evidence>
<feature type="transmembrane region" description="Helical" evidence="6">
    <location>
        <begin position="84"/>
        <end position="101"/>
    </location>
</feature>
<keyword evidence="2" id="KW-1003">Cell membrane</keyword>
<dbReference type="PANTHER" id="PTHR47089:SF1">
    <property type="entry name" value="GUANOSINE ABC TRANSPORTER PERMEASE PROTEIN NUPP"/>
    <property type="match status" value="1"/>
</dbReference>
<keyword evidence="3 6" id="KW-0812">Transmembrane</keyword>
<evidence type="ECO:0000256" key="5">
    <source>
        <dbReference type="ARBA" id="ARBA00023136"/>
    </source>
</evidence>
<dbReference type="RefSeq" id="WP_158353608.1">
    <property type="nucleotide sequence ID" value="NZ_JAHQCX010000019.1"/>
</dbReference>
<proteinExistence type="predicted"/>
<feature type="transmembrane region" description="Helical" evidence="6">
    <location>
        <begin position="7"/>
        <end position="28"/>
    </location>
</feature>
<evidence type="ECO:0000256" key="2">
    <source>
        <dbReference type="ARBA" id="ARBA00022475"/>
    </source>
</evidence>
<gene>
    <name evidence="7" type="ORF">KTH90_20640</name>
</gene>
<dbReference type="Pfam" id="PF02653">
    <property type="entry name" value="BPD_transp_2"/>
    <property type="match status" value="1"/>
</dbReference>
<dbReference type="PROSITE" id="PS51257">
    <property type="entry name" value="PROKAR_LIPOPROTEIN"/>
    <property type="match status" value="1"/>
</dbReference>
<sequence>MNSKWRSVLSFAGVGAACVGISAIFIILTGGNALRAFAGFFQGIVGSAYNLAEVLVKATPLILAGLGVSVAFKSGFTNIGAEGQLYMGAIASTFIAMYLPGLPAVVMIPLCMAGAFILGGLWAFIPGVLKAKFGISEVINTIMFNYIAINLLGVLVQTVLKDPNGYFPMSPTLPDASALPVLVRSTRLHAGIFIAIAGAVLIYLLIYKTTAGFRMRAVGVNRRACSCAGISAGRNLMLSALISGGMAGIAGFSEVAGLHHKLLEGISPDYGYLAIIVALLGRKHPVGVVAAAVGIAALQVGSLSMQRTANVPSSIASIIMGTLVVLILARKTIFRKLLGKEEGI</sequence>
<dbReference type="Proteomes" id="UP001314681">
    <property type="component" value="Unassembled WGS sequence"/>
</dbReference>
<dbReference type="EMBL" id="JAHQCX010000019">
    <property type="protein sequence ID" value="MBU9728411.1"/>
    <property type="molecule type" value="Genomic_DNA"/>
</dbReference>
<feature type="transmembrane region" description="Helical" evidence="6">
    <location>
        <begin position="188"/>
        <end position="206"/>
    </location>
</feature>
<feature type="transmembrane region" description="Helical" evidence="6">
    <location>
        <begin position="107"/>
        <end position="129"/>
    </location>
</feature>
<dbReference type="InterPro" id="IPR001851">
    <property type="entry name" value="ABC_transp_permease"/>
</dbReference>
<feature type="transmembrane region" description="Helical" evidence="6">
    <location>
        <begin position="311"/>
        <end position="329"/>
    </location>
</feature>
<keyword evidence="8" id="KW-1185">Reference proteome</keyword>
<feature type="transmembrane region" description="Helical" evidence="6">
    <location>
        <begin position="286"/>
        <end position="305"/>
    </location>
</feature>
<evidence type="ECO:0000256" key="1">
    <source>
        <dbReference type="ARBA" id="ARBA00004651"/>
    </source>
</evidence>
<keyword evidence="4 6" id="KW-1133">Transmembrane helix</keyword>
<feature type="transmembrane region" description="Helical" evidence="6">
    <location>
        <begin position="141"/>
        <end position="160"/>
    </location>
</feature>
<reference evidence="7 8" key="1">
    <citation type="submission" date="2021-06" db="EMBL/GenBank/DDBJ databases">
        <title>Description of novel taxa of the family Lachnospiraceae.</title>
        <authorList>
            <person name="Chaplin A.V."/>
            <person name="Sokolova S.R."/>
            <person name="Pikina A.P."/>
            <person name="Korzhanova M."/>
            <person name="Belova V."/>
            <person name="Korostin D."/>
            <person name="Efimov B.A."/>
        </authorList>
    </citation>
    <scope>NUCLEOTIDE SEQUENCE [LARGE SCALE GENOMIC DNA]</scope>
    <source>
        <strain evidence="7 8">ASD4241</strain>
    </source>
</reference>
<dbReference type="PANTHER" id="PTHR47089">
    <property type="entry name" value="ABC TRANSPORTER, PERMEASE PROTEIN"/>
    <property type="match status" value="1"/>
</dbReference>
<name>A0ABS6KD29_9FIRM</name>
<dbReference type="CDD" id="cd06580">
    <property type="entry name" value="TM_PBP1_transp_TpRbsC_like"/>
    <property type="match status" value="1"/>
</dbReference>
<evidence type="ECO:0000256" key="6">
    <source>
        <dbReference type="SAM" id="Phobius"/>
    </source>
</evidence>